<feature type="transmembrane region" description="Helical" evidence="2">
    <location>
        <begin position="59"/>
        <end position="80"/>
    </location>
</feature>
<comment type="caution">
    <text evidence="4">The sequence shown here is derived from an EMBL/GenBank/DDBJ whole genome shotgun (WGS) entry which is preliminary data.</text>
</comment>
<proteinExistence type="predicted"/>
<feature type="region of interest" description="Disordered" evidence="1">
    <location>
        <begin position="118"/>
        <end position="190"/>
    </location>
</feature>
<name>A0AAD6TMX4_9AGAR</name>
<dbReference type="EMBL" id="JARJCN010000113">
    <property type="protein sequence ID" value="KAJ7073478.1"/>
    <property type="molecule type" value="Genomic_DNA"/>
</dbReference>
<keyword evidence="3" id="KW-0732">Signal</keyword>
<keyword evidence="5" id="KW-1185">Reference proteome</keyword>
<reference evidence="4" key="1">
    <citation type="submission" date="2023-03" db="EMBL/GenBank/DDBJ databases">
        <title>Massive genome expansion in bonnet fungi (Mycena s.s.) driven by repeated elements and novel gene families across ecological guilds.</title>
        <authorList>
            <consortium name="Lawrence Berkeley National Laboratory"/>
            <person name="Harder C.B."/>
            <person name="Miyauchi S."/>
            <person name="Viragh M."/>
            <person name="Kuo A."/>
            <person name="Thoen E."/>
            <person name="Andreopoulos B."/>
            <person name="Lu D."/>
            <person name="Skrede I."/>
            <person name="Drula E."/>
            <person name="Henrissat B."/>
            <person name="Morin E."/>
            <person name="Kohler A."/>
            <person name="Barry K."/>
            <person name="LaButti K."/>
            <person name="Morin E."/>
            <person name="Salamov A."/>
            <person name="Lipzen A."/>
            <person name="Mereny Z."/>
            <person name="Hegedus B."/>
            <person name="Baldrian P."/>
            <person name="Stursova M."/>
            <person name="Weitz H."/>
            <person name="Taylor A."/>
            <person name="Grigoriev I.V."/>
            <person name="Nagy L.G."/>
            <person name="Martin F."/>
            <person name="Kauserud H."/>
        </authorList>
    </citation>
    <scope>NUCLEOTIDE SEQUENCE</scope>
    <source>
        <strain evidence="4">CBHHK173m</strain>
    </source>
</reference>
<evidence type="ECO:0000313" key="4">
    <source>
        <dbReference type="EMBL" id="KAJ7073478.1"/>
    </source>
</evidence>
<feature type="compositionally biased region" description="Basic and acidic residues" evidence="1">
    <location>
        <begin position="137"/>
        <end position="158"/>
    </location>
</feature>
<sequence>MSSVLLAALLVLLRLVLASGDSGPLRLDCDTNASDGALVNCTDFSSSSMEPEEKNSVRLALGVGLGVVGFIVVAVAAVYIRNRQHLRRAAAMSRLQPASAANDDTRAMRPHQPDMQELVSRVSAESTERVPGARPPSRHESVERTSADSARRSVHEIVARTSADSTEMPREASPEDILKDVTPQRATRVV</sequence>
<feature type="signal peptide" evidence="3">
    <location>
        <begin position="1"/>
        <end position="18"/>
    </location>
</feature>
<feature type="chain" id="PRO_5041970482" evidence="3">
    <location>
        <begin position="19"/>
        <end position="190"/>
    </location>
</feature>
<gene>
    <name evidence="4" type="ORF">B0H15DRAFT_868992</name>
</gene>
<evidence type="ECO:0000256" key="2">
    <source>
        <dbReference type="SAM" id="Phobius"/>
    </source>
</evidence>
<evidence type="ECO:0000256" key="3">
    <source>
        <dbReference type="SAM" id="SignalP"/>
    </source>
</evidence>
<evidence type="ECO:0000313" key="5">
    <source>
        <dbReference type="Proteomes" id="UP001222325"/>
    </source>
</evidence>
<keyword evidence="2" id="KW-0812">Transmembrane</keyword>
<accession>A0AAD6TMX4</accession>
<keyword evidence="2" id="KW-1133">Transmembrane helix</keyword>
<organism evidence="4 5">
    <name type="scientific">Mycena belliarum</name>
    <dbReference type="NCBI Taxonomy" id="1033014"/>
    <lineage>
        <taxon>Eukaryota</taxon>
        <taxon>Fungi</taxon>
        <taxon>Dikarya</taxon>
        <taxon>Basidiomycota</taxon>
        <taxon>Agaricomycotina</taxon>
        <taxon>Agaricomycetes</taxon>
        <taxon>Agaricomycetidae</taxon>
        <taxon>Agaricales</taxon>
        <taxon>Marasmiineae</taxon>
        <taxon>Mycenaceae</taxon>
        <taxon>Mycena</taxon>
    </lineage>
</organism>
<feature type="compositionally biased region" description="Basic and acidic residues" evidence="1">
    <location>
        <begin position="167"/>
        <end position="179"/>
    </location>
</feature>
<dbReference type="AlphaFoldDB" id="A0AAD6TMX4"/>
<dbReference type="Proteomes" id="UP001222325">
    <property type="component" value="Unassembled WGS sequence"/>
</dbReference>
<evidence type="ECO:0000256" key="1">
    <source>
        <dbReference type="SAM" id="MobiDB-lite"/>
    </source>
</evidence>
<protein>
    <submittedName>
        <fullName evidence="4">Uncharacterized protein</fullName>
    </submittedName>
</protein>
<keyword evidence="2" id="KW-0472">Membrane</keyword>